<dbReference type="CDD" id="cd00143">
    <property type="entry name" value="PP2Cc"/>
    <property type="match status" value="1"/>
</dbReference>
<reference evidence="2" key="1">
    <citation type="submission" date="2023-10" db="EMBL/GenBank/DDBJ databases">
        <authorList>
            <person name="Chen Y."/>
            <person name="Shah S."/>
            <person name="Dougan E. K."/>
            <person name="Thang M."/>
            <person name="Chan C."/>
        </authorList>
    </citation>
    <scope>NUCLEOTIDE SEQUENCE [LARGE SCALE GENOMIC DNA]</scope>
</reference>
<dbReference type="PANTHER" id="PTHR13832:SF792">
    <property type="entry name" value="GM14286P"/>
    <property type="match status" value="1"/>
</dbReference>
<dbReference type="SUPFAM" id="SSF81606">
    <property type="entry name" value="PP2C-like"/>
    <property type="match status" value="1"/>
</dbReference>
<name>A0ABN9VPD8_9DINO</name>
<dbReference type="InterPro" id="IPR015655">
    <property type="entry name" value="PP2C"/>
</dbReference>
<dbReference type="Gene3D" id="3.60.40.10">
    <property type="entry name" value="PPM-type phosphatase domain"/>
    <property type="match status" value="1"/>
</dbReference>
<organism evidence="2 3">
    <name type="scientific">Prorocentrum cordatum</name>
    <dbReference type="NCBI Taxonomy" id="2364126"/>
    <lineage>
        <taxon>Eukaryota</taxon>
        <taxon>Sar</taxon>
        <taxon>Alveolata</taxon>
        <taxon>Dinophyceae</taxon>
        <taxon>Prorocentrales</taxon>
        <taxon>Prorocentraceae</taxon>
        <taxon>Prorocentrum</taxon>
    </lineage>
</organism>
<dbReference type="InterPro" id="IPR001932">
    <property type="entry name" value="PPM-type_phosphatase-like_dom"/>
</dbReference>
<dbReference type="SMART" id="SM00332">
    <property type="entry name" value="PP2Cc"/>
    <property type="match status" value="1"/>
</dbReference>
<evidence type="ECO:0000313" key="2">
    <source>
        <dbReference type="EMBL" id="CAK0875265.1"/>
    </source>
</evidence>
<dbReference type="InterPro" id="IPR036457">
    <property type="entry name" value="PPM-type-like_dom_sf"/>
</dbReference>
<protein>
    <recommendedName>
        <fullName evidence="1">PPM-type phosphatase domain-containing protein</fullName>
    </recommendedName>
</protein>
<feature type="domain" description="PPM-type phosphatase" evidence="1">
    <location>
        <begin position="1"/>
        <end position="297"/>
    </location>
</feature>
<proteinExistence type="predicted"/>
<dbReference type="Pfam" id="PF00481">
    <property type="entry name" value="PP2C"/>
    <property type="match status" value="1"/>
</dbReference>
<dbReference type="Proteomes" id="UP001189429">
    <property type="component" value="Unassembled WGS sequence"/>
</dbReference>
<dbReference type="PROSITE" id="PS51746">
    <property type="entry name" value="PPM_2"/>
    <property type="match status" value="1"/>
</dbReference>
<evidence type="ECO:0000259" key="1">
    <source>
        <dbReference type="PROSITE" id="PS51746"/>
    </source>
</evidence>
<dbReference type="EMBL" id="CAUYUJ010017493">
    <property type="protein sequence ID" value="CAK0875265.1"/>
    <property type="molecule type" value="Genomic_DNA"/>
</dbReference>
<keyword evidence="3" id="KW-1185">Reference proteome</keyword>
<comment type="caution">
    <text evidence="2">The sequence shown here is derived from an EMBL/GenBank/DDBJ whole genome shotgun (WGS) entry which is preliminary data.</text>
</comment>
<gene>
    <name evidence="2" type="ORF">PCOR1329_LOCUS59971</name>
</gene>
<evidence type="ECO:0000313" key="3">
    <source>
        <dbReference type="Proteomes" id="UP001189429"/>
    </source>
</evidence>
<accession>A0ABN9VPD8</accession>
<dbReference type="PANTHER" id="PTHR13832">
    <property type="entry name" value="PROTEIN PHOSPHATASE 2C"/>
    <property type="match status" value="1"/>
</dbReference>
<sequence length="327" mass="35158">MDGHAGGATSRRLRQDLVPYVVARLEQAHRGGAPASEQVDESIRRAFVELDDEICTKSLERVRAGAGAAGAAAVDPLRPALSGSCGLLAFFDSSSKLLKVACTGDSRAVLCRRGAGGAWGPIALSADQTGSCRAEVERLRREHPGEAATVVRNGRVLGNLEPTRAFGDAVYKWDAQTQQAVLPGRRVHPHLLTPPYVTAEPVVTTVSVRPELGDFLVLASDGLWERLSNDQVAKLAGKWMDQRGGPASGSEDRNAATHLVRSALGGANHEELSYLLSIPAGQSRSYRDDITVTVVFFGVSQYQDQDIVVNGEASSWRRLERTPRSRL</sequence>